<dbReference type="SUPFAM" id="SSF54001">
    <property type="entry name" value="Cysteine proteinases"/>
    <property type="match status" value="1"/>
</dbReference>
<proteinExistence type="predicted"/>
<dbReference type="AlphaFoldDB" id="A0AAD8AH90"/>
<dbReference type="Proteomes" id="UP001233999">
    <property type="component" value="Unassembled WGS sequence"/>
</dbReference>
<protein>
    <recommendedName>
        <fullName evidence="3">Calpain catalytic domain-containing protein</fullName>
    </recommendedName>
</protein>
<sequence length="74" mass="8662">LGEKGSGLRAQGDVQDFYKIREDCLKKKILFQDPDFPAIDSSIFYSKMSSRKFEWKRPSVSNQTRCKHSLYKIN</sequence>
<evidence type="ECO:0000313" key="2">
    <source>
        <dbReference type="Proteomes" id="UP001233999"/>
    </source>
</evidence>
<accession>A0AAD8AH90</accession>
<comment type="caution">
    <text evidence="1">The sequence shown here is derived from an EMBL/GenBank/DDBJ whole genome shotgun (WGS) entry which is preliminary data.</text>
</comment>
<evidence type="ECO:0000313" key="1">
    <source>
        <dbReference type="EMBL" id="KAJ9599046.1"/>
    </source>
</evidence>
<dbReference type="InterPro" id="IPR038765">
    <property type="entry name" value="Papain-like_cys_pep_sf"/>
</dbReference>
<feature type="non-terminal residue" evidence="1">
    <location>
        <position position="74"/>
    </location>
</feature>
<dbReference type="EMBL" id="JASPKZ010000839">
    <property type="protein sequence ID" value="KAJ9599046.1"/>
    <property type="molecule type" value="Genomic_DNA"/>
</dbReference>
<gene>
    <name evidence="1" type="ORF">L9F63_010503</name>
</gene>
<keyword evidence="2" id="KW-1185">Reference proteome</keyword>
<organism evidence="1 2">
    <name type="scientific">Diploptera punctata</name>
    <name type="common">Pacific beetle cockroach</name>
    <dbReference type="NCBI Taxonomy" id="6984"/>
    <lineage>
        <taxon>Eukaryota</taxon>
        <taxon>Metazoa</taxon>
        <taxon>Ecdysozoa</taxon>
        <taxon>Arthropoda</taxon>
        <taxon>Hexapoda</taxon>
        <taxon>Insecta</taxon>
        <taxon>Pterygota</taxon>
        <taxon>Neoptera</taxon>
        <taxon>Polyneoptera</taxon>
        <taxon>Dictyoptera</taxon>
        <taxon>Blattodea</taxon>
        <taxon>Blaberoidea</taxon>
        <taxon>Blaberidae</taxon>
        <taxon>Diplopterinae</taxon>
        <taxon>Diploptera</taxon>
    </lineage>
</organism>
<reference evidence="1" key="1">
    <citation type="journal article" date="2023" name="IScience">
        <title>Live-bearing cockroach genome reveals convergent evolutionary mechanisms linked to viviparity in insects and beyond.</title>
        <authorList>
            <person name="Fouks B."/>
            <person name="Harrison M.C."/>
            <person name="Mikhailova A.A."/>
            <person name="Marchal E."/>
            <person name="English S."/>
            <person name="Carruthers M."/>
            <person name="Jennings E.C."/>
            <person name="Chiamaka E.L."/>
            <person name="Frigard R.A."/>
            <person name="Pippel M."/>
            <person name="Attardo G.M."/>
            <person name="Benoit J.B."/>
            <person name="Bornberg-Bauer E."/>
            <person name="Tobe S.S."/>
        </authorList>
    </citation>
    <scope>NUCLEOTIDE SEQUENCE</scope>
    <source>
        <strain evidence="1">Stay&amp;Tobe</strain>
    </source>
</reference>
<name>A0AAD8AH90_DIPPU</name>
<reference evidence="1" key="2">
    <citation type="submission" date="2023-05" db="EMBL/GenBank/DDBJ databases">
        <authorList>
            <person name="Fouks B."/>
        </authorList>
    </citation>
    <scope>NUCLEOTIDE SEQUENCE</scope>
    <source>
        <strain evidence="1">Stay&amp;Tobe</strain>
        <tissue evidence="1">Testes</tissue>
    </source>
</reference>
<evidence type="ECO:0008006" key="3">
    <source>
        <dbReference type="Google" id="ProtNLM"/>
    </source>
</evidence>
<feature type="non-terminal residue" evidence="1">
    <location>
        <position position="1"/>
    </location>
</feature>